<evidence type="ECO:0008006" key="4">
    <source>
        <dbReference type="Google" id="ProtNLM"/>
    </source>
</evidence>
<name>A0AAD7XCT2_9APHY</name>
<protein>
    <recommendedName>
        <fullName evidence="4">cAMP-independent regulatory protein pac2</fullName>
    </recommendedName>
</protein>
<comment type="caution">
    <text evidence="2">The sequence shown here is derived from an EMBL/GenBank/DDBJ whole genome shotgun (WGS) entry which is preliminary data.</text>
</comment>
<dbReference type="GO" id="GO:0003677">
    <property type="term" value="F:DNA binding"/>
    <property type="evidence" value="ECO:0007669"/>
    <property type="project" value="TreeGrafter"/>
</dbReference>
<dbReference type="InterPro" id="IPR018608">
    <property type="entry name" value="Gti1/Pac2"/>
</dbReference>
<keyword evidence="3" id="KW-1185">Reference proteome</keyword>
<feature type="compositionally biased region" description="Low complexity" evidence="1">
    <location>
        <begin position="198"/>
        <end position="213"/>
    </location>
</feature>
<dbReference type="Proteomes" id="UP001215151">
    <property type="component" value="Unassembled WGS sequence"/>
</dbReference>
<evidence type="ECO:0000313" key="3">
    <source>
        <dbReference type="Proteomes" id="UP001215151"/>
    </source>
</evidence>
<accession>A0AAD7XCT2</accession>
<dbReference type="EMBL" id="JAPEVG010000092">
    <property type="protein sequence ID" value="KAJ8483528.1"/>
    <property type="molecule type" value="Genomic_DNA"/>
</dbReference>
<sequence length="281" mass="31547">MPRQTPTCTGMRVRNVRDAELILHAVATGLLPMVMHRLADEDRLALAPGCIYVWEERSSNPLEATGQEIQRFTEGRSWGPSRARDNFLIYYEKDSPARTSILHRKNVRNAPQFIKQTYSVYVDYPKNSKKWHLNAYYTQESLESLATVDDLPVFKMVKVPPNRYVCARNNGNRRSARQSGLAENFMIPQAPRDTGMDSSPTLSSSSSPSSSVGSDRHYPSPPPISLPPTPPVAPAAPLPPGRIVSDRRLAPLEYLQNISPRARDPVDDEALRQFQYSMALV</sequence>
<organism evidence="2 3">
    <name type="scientific">Trametes cubensis</name>
    <dbReference type="NCBI Taxonomy" id="1111947"/>
    <lineage>
        <taxon>Eukaryota</taxon>
        <taxon>Fungi</taxon>
        <taxon>Dikarya</taxon>
        <taxon>Basidiomycota</taxon>
        <taxon>Agaricomycotina</taxon>
        <taxon>Agaricomycetes</taxon>
        <taxon>Polyporales</taxon>
        <taxon>Polyporaceae</taxon>
        <taxon>Trametes</taxon>
    </lineage>
</organism>
<proteinExistence type="predicted"/>
<evidence type="ECO:0000256" key="1">
    <source>
        <dbReference type="SAM" id="MobiDB-lite"/>
    </source>
</evidence>
<feature type="compositionally biased region" description="Pro residues" evidence="1">
    <location>
        <begin position="219"/>
        <end position="240"/>
    </location>
</feature>
<dbReference type="AlphaFoldDB" id="A0AAD7XCT2"/>
<dbReference type="Pfam" id="PF09729">
    <property type="entry name" value="Gti1_Pac2"/>
    <property type="match status" value="1"/>
</dbReference>
<dbReference type="PANTHER" id="PTHR28027:SF1">
    <property type="entry name" value="CAMP INDEPENDENT REGULATORY PROTEIN (AFU_ORTHOLOGUE AFUA_3G09640)"/>
    <property type="match status" value="1"/>
</dbReference>
<dbReference type="PANTHER" id="PTHR28027">
    <property type="entry name" value="TRANSCRIPTIONAL REGULATOR MIT1"/>
    <property type="match status" value="1"/>
</dbReference>
<reference evidence="2" key="1">
    <citation type="submission" date="2022-11" db="EMBL/GenBank/DDBJ databases">
        <title>Genome Sequence of Cubamyces cubensis.</title>
        <authorList>
            <person name="Buettner E."/>
        </authorList>
    </citation>
    <scope>NUCLEOTIDE SEQUENCE</scope>
    <source>
        <strain evidence="2">MPL-01</strain>
    </source>
</reference>
<gene>
    <name evidence="2" type="ORF">ONZ51_g4636</name>
</gene>
<feature type="region of interest" description="Disordered" evidence="1">
    <location>
        <begin position="189"/>
        <end position="244"/>
    </location>
</feature>
<evidence type="ECO:0000313" key="2">
    <source>
        <dbReference type="EMBL" id="KAJ8483528.1"/>
    </source>
</evidence>